<proteinExistence type="predicted"/>
<comment type="caution">
    <text evidence="2">The sequence shown here is derived from an EMBL/GenBank/DDBJ whole genome shotgun (WGS) entry which is preliminary data.</text>
</comment>
<accession>A0AA38Y2V8</accession>
<sequence>MRGKNRIKPRRKGQHLAHQDIPKKNSQISHGPLYPTKVPRSPCSDLAIIPFPDTVEPALIADVLLFSSMSSKAMFLLDPHIVARKGDNAQEWFSAMLSDVAYLNAMCFTIQCYFDGFFGRTRGIAAERRDRLYFAKTIRILQERLSLDDDNLRLSDSTIMTVLVLSGHAYTTGDYESAHNHISGLLKLVSMRGIDTFLQKTKMSIEIIRCDLAMAVDTNLKPVLCDDKGSLANTSRFTAAPSQNVVRHPHFQPEVIEFLSKLNAQLAAAWVTMSHFCAQVNAAAEDDGPKVTEETFLQNMMSIMYPLLHQHYQIGSLEEAVRLGLLAFSSPLFLHWNRVELPDRRFTSAYREALATMTLVGADIAPRERLWLFMVGALSMSHESESMKWLLPRLRMDIEQCGVSSWSDMQQVLRSFLWVGFVYDVPGKELFE</sequence>
<protein>
    <submittedName>
        <fullName evidence="2">Uncharacterized protein</fullName>
    </submittedName>
</protein>
<dbReference type="PANTHER" id="PTHR37540">
    <property type="entry name" value="TRANSCRIPTION FACTOR (ACR-2), PUTATIVE-RELATED-RELATED"/>
    <property type="match status" value="1"/>
</dbReference>
<evidence type="ECO:0000313" key="2">
    <source>
        <dbReference type="EMBL" id="KAJ9633401.1"/>
    </source>
</evidence>
<reference evidence="2" key="1">
    <citation type="submission" date="2022-10" db="EMBL/GenBank/DDBJ databases">
        <title>Culturing micro-colonial fungi from biological soil crusts in the Mojave desert and describing Neophaeococcomyces mojavensis, and introducing the new genera and species Taxawa tesnikishii.</title>
        <authorList>
            <person name="Kurbessoian T."/>
            <person name="Stajich J.E."/>
        </authorList>
    </citation>
    <scope>NUCLEOTIDE SEQUENCE</scope>
    <source>
        <strain evidence="2">TK_35</strain>
    </source>
</reference>
<keyword evidence="3" id="KW-1185">Reference proteome</keyword>
<organism evidence="2 3">
    <name type="scientific">Knufia peltigerae</name>
    <dbReference type="NCBI Taxonomy" id="1002370"/>
    <lineage>
        <taxon>Eukaryota</taxon>
        <taxon>Fungi</taxon>
        <taxon>Dikarya</taxon>
        <taxon>Ascomycota</taxon>
        <taxon>Pezizomycotina</taxon>
        <taxon>Eurotiomycetes</taxon>
        <taxon>Chaetothyriomycetidae</taxon>
        <taxon>Chaetothyriales</taxon>
        <taxon>Trichomeriaceae</taxon>
        <taxon>Knufia</taxon>
    </lineage>
</organism>
<gene>
    <name evidence="2" type="ORF">H2204_007118</name>
</gene>
<dbReference type="EMBL" id="JAPDRN010000047">
    <property type="protein sequence ID" value="KAJ9633401.1"/>
    <property type="molecule type" value="Genomic_DNA"/>
</dbReference>
<dbReference type="PANTHER" id="PTHR37540:SF5">
    <property type="entry name" value="TRANSCRIPTION FACTOR DOMAIN-CONTAINING PROTEIN"/>
    <property type="match status" value="1"/>
</dbReference>
<evidence type="ECO:0000256" key="1">
    <source>
        <dbReference type="SAM" id="MobiDB-lite"/>
    </source>
</evidence>
<evidence type="ECO:0000313" key="3">
    <source>
        <dbReference type="Proteomes" id="UP001172681"/>
    </source>
</evidence>
<feature type="compositionally biased region" description="Basic residues" evidence="1">
    <location>
        <begin position="1"/>
        <end position="15"/>
    </location>
</feature>
<feature type="region of interest" description="Disordered" evidence="1">
    <location>
        <begin position="1"/>
        <end position="35"/>
    </location>
</feature>
<dbReference type="Proteomes" id="UP001172681">
    <property type="component" value="Unassembled WGS sequence"/>
</dbReference>
<name>A0AA38Y2V8_9EURO</name>
<dbReference type="AlphaFoldDB" id="A0AA38Y2V8"/>